<dbReference type="Gene3D" id="3.20.20.450">
    <property type="entry name" value="EAL domain"/>
    <property type="match status" value="1"/>
</dbReference>
<dbReference type="Proteomes" id="UP000599523">
    <property type="component" value="Unassembled WGS sequence"/>
</dbReference>
<dbReference type="InterPro" id="IPR000700">
    <property type="entry name" value="PAS-assoc_C"/>
</dbReference>
<dbReference type="NCBIfam" id="TIGR00229">
    <property type="entry name" value="sensory_box"/>
    <property type="match status" value="1"/>
</dbReference>
<feature type="domain" description="PAC" evidence="2">
    <location>
        <begin position="264"/>
        <end position="316"/>
    </location>
</feature>
<dbReference type="Gene3D" id="3.30.450.20">
    <property type="entry name" value="PAS domain"/>
    <property type="match status" value="1"/>
</dbReference>
<dbReference type="Gene3D" id="3.30.70.270">
    <property type="match status" value="1"/>
</dbReference>
<dbReference type="SMART" id="SM00086">
    <property type="entry name" value="PAC"/>
    <property type="match status" value="1"/>
</dbReference>
<sequence>MGVTSKGNGGQTDPRASVRLSPSVCRALLLDLCDACLAPRITLEMRLRSACGVIVERLGYDLVWIGVPTTSDSLCIRASAGRYDVELAGRSIVGRRGMRGTPLSLRCLRTRTAVTARHAPAEPALVAPAQALAIVPLLDGEQCVGVLYVGTTIEYRFRETEVKLLQEAASRIGSCLAVLERLSSVERHERTNAEAAAVFDSAIEGIFITDLGGRIVAANPAVCRITGYTRDELMGATPALFRSGRHDESFYANFWRTLSISGSWRGEIWNRRKNGQEYPELLCVSAIHDDKGAVVRYVALLVDLSEQKRIEHALEHKAHHDELTGLSNRSGLQREIDKVLNRVGAETDNVAVVVLDLDEFKYVNDTLGHDDGDALIRTIADRMRGCLRHEDKLARLGGDEFAILLPGLTHMHDAAIVTRKVLEAIAQPITVSRCELRVTASAGIAVSPEDGDTANVLLRRADSAMYRAKASGSGGFQYFRPEMETNASDRLVLGSALSNALSDGGLFLVYQPQADLDTGRLRGVEALLRWRHQGETISPDRFIPIAEKTGLIHAIGAWVIRESCRAAARWKAEGWHDVRVSVNLSPRQFHDRGLLATIRSALNESGLQAGHLEIEITESMAMSNPAHTASALAELRALGVLVAIDDFGTGHSSLAALGTYPLDTLKIDLSFTQAIGTDPRVEIIVRTIIAMAKTLSLNLVAEGVETQEQADFLSGAGCRTIQGYLLGHPMEEAEFGQWRRGHGELHGADEAQSP</sequence>
<organism evidence="5 6">
    <name type="scientific">Azoarcus taiwanensis</name>
    <dbReference type="NCBI Taxonomy" id="666964"/>
    <lineage>
        <taxon>Bacteria</taxon>
        <taxon>Pseudomonadati</taxon>
        <taxon>Pseudomonadota</taxon>
        <taxon>Betaproteobacteria</taxon>
        <taxon>Rhodocyclales</taxon>
        <taxon>Zoogloeaceae</taxon>
        <taxon>Azoarcus</taxon>
    </lineage>
</organism>
<comment type="caution">
    <text evidence="5">The sequence shown here is derived from an EMBL/GenBank/DDBJ whole genome shotgun (WGS) entry which is preliminary data.</text>
</comment>
<protein>
    <submittedName>
        <fullName evidence="5">EAL domain-containing protein</fullName>
    </submittedName>
</protein>
<dbReference type="Pfam" id="PF00563">
    <property type="entry name" value="EAL"/>
    <property type="match status" value="1"/>
</dbReference>
<dbReference type="PROSITE" id="PS50113">
    <property type="entry name" value="PAC"/>
    <property type="match status" value="1"/>
</dbReference>
<reference evidence="5" key="1">
    <citation type="submission" date="2019-12" db="EMBL/GenBank/DDBJ databases">
        <title>Comparative genomics gives insights into the taxonomy of the Azoarcus-Aromatoleum group and reveals separate origins of nif in the plant-associated Azoarcus and non-plant-associated Aromatoleum sub-groups.</title>
        <authorList>
            <person name="Lafos M."/>
            <person name="Maluk M."/>
            <person name="Batista M."/>
            <person name="Junghare M."/>
            <person name="Carmona M."/>
            <person name="Faoro H."/>
            <person name="Cruz L.M."/>
            <person name="Battistoni F."/>
            <person name="De Souza E."/>
            <person name="Pedrosa F."/>
            <person name="Chen W.-M."/>
            <person name="Poole P.S."/>
            <person name="Dixon R.A."/>
            <person name="James E.K."/>
        </authorList>
    </citation>
    <scope>NUCLEOTIDE SEQUENCE</scope>
    <source>
        <strain evidence="5">NSC3</strain>
    </source>
</reference>
<dbReference type="CDD" id="cd01948">
    <property type="entry name" value="EAL"/>
    <property type="match status" value="1"/>
</dbReference>
<dbReference type="InterPro" id="IPR000160">
    <property type="entry name" value="GGDEF_dom"/>
</dbReference>
<dbReference type="PANTHER" id="PTHR44757">
    <property type="entry name" value="DIGUANYLATE CYCLASE DGCP"/>
    <property type="match status" value="1"/>
</dbReference>
<dbReference type="PROSITE" id="PS50883">
    <property type="entry name" value="EAL"/>
    <property type="match status" value="1"/>
</dbReference>
<dbReference type="InterPro" id="IPR029016">
    <property type="entry name" value="GAF-like_dom_sf"/>
</dbReference>
<dbReference type="SUPFAM" id="SSF141868">
    <property type="entry name" value="EAL domain-like"/>
    <property type="match status" value="1"/>
</dbReference>
<dbReference type="FunFam" id="3.30.70.270:FF:000001">
    <property type="entry name" value="Diguanylate cyclase domain protein"/>
    <property type="match status" value="1"/>
</dbReference>
<dbReference type="PROSITE" id="PS50887">
    <property type="entry name" value="GGDEF"/>
    <property type="match status" value="1"/>
</dbReference>
<accession>A0A972FA48</accession>
<dbReference type="InterPro" id="IPR035965">
    <property type="entry name" value="PAS-like_dom_sf"/>
</dbReference>
<feature type="domain" description="EAL" evidence="3">
    <location>
        <begin position="490"/>
        <end position="743"/>
    </location>
</feature>
<dbReference type="AlphaFoldDB" id="A0A972FA48"/>
<evidence type="ECO:0000313" key="6">
    <source>
        <dbReference type="Proteomes" id="UP000599523"/>
    </source>
</evidence>
<dbReference type="EMBL" id="WTVM01000146">
    <property type="protein sequence ID" value="NMG04700.1"/>
    <property type="molecule type" value="Genomic_DNA"/>
</dbReference>
<dbReference type="InterPro" id="IPR029787">
    <property type="entry name" value="Nucleotide_cyclase"/>
</dbReference>
<dbReference type="InterPro" id="IPR001610">
    <property type="entry name" value="PAC"/>
</dbReference>
<dbReference type="InterPro" id="IPR003018">
    <property type="entry name" value="GAF"/>
</dbReference>
<dbReference type="Pfam" id="PF13185">
    <property type="entry name" value="GAF_2"/>
    <property type="match status" value="1"/>
</dbReference>
<dbReference type="Pfam" id="PF13426">
    <property type="entry name" value="PAS_9"/>
    <property type="match status" value="1"/>
</dbReference>
<dbReference type="Pfam" id="PF00990">
    <property type="entry name" value="GGDEF"/>
    <property type="match status" value="1"/>
</dbReference>
<evidence type="ECO:0000313" key="5">
    <source>
        <dbReference type="EMBL" id="NMG04700.1"/>
    </source>
</evidence>
<dbReference type="GO" id="GO:0003824">
    <property type="term" value="F:catalytic activity"/>
    <property type="evidence" value="ECO:0007669"/>
    <property type="project" value="UniProtKB-ARBA"/>
</dbReference>
<dbReference type="PANTHER" id="PTHR44757:SF2">
    <property type="entry name" value="BIOFILM ARCHITECTURE MAINTENANCE PROTEIN MBAA"/>
    <property type="match status" value="1"/>
</dbReference>
<dbReference type="InterPro" id="IPR043128">
    <property type="entry name" value="Rev_trsase/Diguanyl_cyclase"/>
</dbReference>
<keyword evidence="6" id="KW-1185">Reference proteome</keyword>
<dbReference type="SUPFAM" id="SSF55781">
    <property type="entry name" value="GAF domain-like"/>
    <property type="match status" value="1"/>
</dbReference>
<dbReference type="CDD" id="cd00130">
    <property type="entry name" value="PAS"/>
    <property type="match status" value="1"/>
</dbReference>
<dbReference type="SMART" id="SM00091">
    <property type="entry name" value="PAS"/>
    <property type="match status" value="1"/>
</dbReference>
<dbReference type="CDD" id="cd01949">
    <property type="entry name" value="GGDEF"/>
    <property type="match status" value="1"/>
</dbReference>
<evidence type="ECO:0000259" key="2">
    <source>
        <dbReference type="PROSITE" id="PS50113"/>
    </source>
</evidence>
<name>A0A972FA48_9RHOO</name>
<dbReference type="RefSeq" id="WP_168989344.1">
    <property type="nucleotide sequence ID" value="NZ_CAWPHM010000051.1"/>
</dbReference>
<dbReference type="SMART" id="SM00267">
    <property type="entry name" value="GGDEF"/>
    <property type="match status" value="1"/>
</dbReference>
<dbReference type="InterPro" id="IPR001633">
    <property type="entry name" value="EAL_dom"/>
</dbReference>
<dbReference type="SMART" id="SM00052">
    <property type="entry name" value="EAL"/>
    <property type="match status" value="1"/>
</dbReference>
<evidence type="ECO:0000259" key="3">
    <source>
        <dbReference type="PROSITE" id="PS50883"/>
    </source>
</evidence>
<evidence type="ECO:0000259" key="1">
    <source>
        <dbReference type="PROSITE" id="PS50112"/>
    </source>
</evidence>
<gene>
    <name evidence="5" type="ORF">GPA21_17235</name>
</gene>
<evidence type="ECO:0000259" key="4">
    <source>
        <dbReference type="PROSITE" id="PS50887"/>
    </source>
</evidence>
<dbReference type="InterPro" id="IPR035919">
    <property type="entry name" value="EAL_sf"/>
</dbReference>
<dbReference type="SUPFAM" id="SSF55785">
    <property type="entry name" value="PYP-like sensor domain (PAS domain)"/>
    <property type="match status" value="1"/>
</dbReference>
<dbReference type="PROSITE" id="PS50112">
    <property type="entry name" value="PAS"/>
    <property type="match status" value="1"/>
</dbReference>
<dbReference type="SUPFAM" id="SSF55073">
    <property type="entry name" value="Nucleotide cyclase"/>
    <property type="match status" value="1"/>
</dbReference>
<dbReference type="Gene3D" id="3.30.450.40">
    <property type="match status" value="1"/>
</dbReference>
<dbReference type="InterPro" id="IPR000014">
    <property type="entry name" value="PAS"/>
</dbReference>
<dbReference type="NCBIfam" id="TIGR00254">
    <property type="entry name" value="GGDEF"/>
    <property type="match status" value="1"/>
</dbReference>
<feature type="domain" description="GGDEF" evidence="4">
    <location>
        <begin position="348"/>
        <end position="481"/>
    </location>
</feature>
<feature type="domain" description="PAS" evidence="1">
    <location>
        <begin position="191"/>
        <end position="235"/>
    </location>
</feature>
<proteinExistence type="predicted"/>
<dbReference type="InterPro" id="IPR052155">
    <property type="entry name" value="Biofilm_reg_signaling"/>
</dbReference>